<organism evidence="2 3">
    <name type="scientific">Phytophthora pseudosyringae</name>
    <dbReference type="NCBI Taxonomy" id="221518"/>
    <lineage>
        <taxon>Eukaryota</taxon>
        <taxon>Sar</taxon>
        <taxon>Stramenopiles</taxon>
        <taxon>Oomycota</taxon>
        <taxon>Peronosporomycetes</taxon>
        <taxon>Peronosporales</taxon>
        <taxon>Peronosporaceae</taxon>
        <taxon>Phytophthora</taxon>
    </lineage>
</organism>
<sequence>MPDAKSCNQPKNLGGMSLRISEQTVGSQNPAQVSSLSSVCSQSTNVDPFPTASRRRLTTRFHCQPPQLLEPGSLLLPNMFPIFDEIPTSTSLLMQCGYRSKACTKDRAIKIDGTLHNLCEFHRRKANASQQRLHQRQREQRVKRRRADAAAGLRVSKKARPSAVDAIAIDPIPYASGACAPELRYPSGFFADELEPSSIEAVDMELLELLLFDMQPQSVAPVEKLPPTSPISVDDTAQATSS</sequence>
<comment type="caution">
    <text evidence="2">The sequence shown here is derived from an EMBL/GenBank/DDBJ whole genome shotgun (WGS) entry which is preliminary data.</text>
</comment>
<dbReference type="Proteomes" id="UP000694044">
    <property type="component" value="Unassembled WGS sequence"/>
</dbReference>
<name>A0A8T1W521_9STRA</name>
<gene>
    <name evidence="2" type="ORF">PHYPSEUDO_014875</name>
</gene>
<dbReference type="AlphaFoldDB" id="A0A8T1W521"/>
<evidence type="ECO:0000256" key="1">
    <source>
        <dbReference type="SAM" id="MobiDB-lite"/>
    </source>
</evidence>
<reference evidence="2" key="1">
    <citation type="submission" date="2021-02" db="EMBL/GenBank/DDBJ databases">
        <authorList>
            <person name="Palmer J.M."/>
        </authorList>
    </citation>
    <scope>NUCLEOTIDE SEQUENCE</scope>
    <source>
        <strain evidence="2">SCRP734</strain>
    </source>
</reference>
<feature type="region of interest" description="Disordered" evidence="1">
    <location>
        <begin position="221"/>
        <end position="242"/>
    </location>
</feature>
<accession>A0A8T1W521</accession>
<keyword evidence="3" id="KW-1185">Reference proteome</keyword>
<protein>
    <submittedName>
        <fullName evidence="2">Uncharacterized protein</fullName>
    </submittedName>
</protein>
<evidence type="ECO:0000313" key="3">
    <source>
        <dbReference type="Proteomes" id="UP000694044"/>
    </source>
</evidence>
<feature type="region of interest" description="Disordered" evidence="1">
    <location>
        <begin position="129"/>
        <end position="151"/>
    </location>
</feature>
<proteinExistence type="predicted"/>
<dbReference type="OrthoDB" id="102470at2759"/>
<dbReference type="EMBL" id="JAGDFM010000088">
    <property type="protein sequence ID" value="KAG7386999.1"/>
    <property type="molecule type" value="Genomic_DNA"/>
</dbReference>
<evidence type="ECO:0000313" key="2">
    <source>
        <dbReference type="EMBL" id="KAG7386999.1"/>
    </source>
</evidence>